<accession>A0A418CWB6</accession>
<dbReference type="CDD" id="cd06093">
    <property type="entry name" value="PX_domain"/>
    <property type="match status" value="1"/>
</dbReference>
<feature type="compositionally biased region" description="Polar residues" evidence="5">
    <location>
        <begin position="162"/>
        <end position="171"/>
    </location>
</feature>
<keyword evidence="4" id="KW-0378">Hydrolase</keyword>
<dbReference type="AlphaFoldDB" id="A0A418CWB6"/>
<dbReference type="Pfam" id="PF00787">
    <property type="entry name" value="PX"/>
    <property type="match status" value="1"/>
</dbReference>
<dbReference type="SUPFAM" id="SSF64268">
    <property type="entry name" value="PX domain"/>
    <property type="match status" value="1"/>
</dbReference>
<comment type="caution">
    <text evidence="7">The sequence shown here is derived from an EMBL/GenBank/DDBJ whole genome shotgun (WGS) entry which is preliminary data.</text>
</comment>
<evidence type="ECO:0000256" key="5">
    <source>
        <dbReference type="SAM" id="MobiDB-lite"/>
    </source>
</evidence>
<feature type="region of interest" description="Disordered" evidence="5">
    <location>
        <begin position="162"/>
        <end position="181"/>
    </location>
</feature>
<dbReference type="GO" id="GO:0005576">
    <property type="term" value="C:extracellular region"/>
    <property type="evidence" value="ECO:0007669"/>
    <property type="project" value="InterPro"/>
</dbReference>
<sequence length="718" mass="78731">MAQEPVMSSPVDEVDATLHDCNVGLVSDDDKSSLMWTSSTSQIGIVDVHMTLLPSGWSYHVAYDILVSFPDLHKEWTVRRSHHDFVELHRHLVSAFHTTLGHRRMTLPKESRVEFQVSVEARYAQSAKRMRERLNAYLHRLLELPDIPASAAFRGFLSPRSTDLASSSDMKQTAADLSPSSSASACSTASAHLSDHFSPQDMMLRPPALPPLSSVVQIPSACSSIVLYGSSISLRTCGGLRLGLTKRSAWSGSHKMAAMASGAGMVLLSGPVGLPLAALGTLGTRHWNKAASLSVQPKHLVKHDEFIIESASPFSGAARPVHFNDLIRLYSVSKRQYLKLVESSSSHNRRGYVTSCSQSSTVFRWVSPLHLSDGPIVCGSQVCLQVAHQLLTVHKDFITTGPSPAVCQLLVRHHPPCLAADDGAVVRPREPVSVRILTYNVWFLPPLLASLLRLSPFKMERARAIPACLPEDVDLVVFCEVFDLAAKAVLSAEMKRRGFLYETVSGRRSRLKATDSGVFVMSRYPLDDADELLYGAAATGDDKVADKGAVYVRMTKSGQHIHVVATHLQAWKTDAAVAVRRTQLEMLARWIHAKNLPRRDALVLGGDFNVDEADKTEYEWMLSTLNVKNPPTVDGTTGFSFDPGTNVLAATGKSSGGHVERLDYVVYGTEYRQPQPGSSTQVLRLKATEGWTDPSLYGGQIVYDLSDHYPVLSDFHFG</sequence>
<dbReference type="PROSITE" id="PS50195">
    <property type="entry name" value="PX"/>
    <property type="match status" value="1"/>
</dbReference>
<reference evidence="7 8" key="1">
    <citation type="submission" date="2018-08" db="EMBL/GenBank/DDBJ databases">
        <title>Aphanomyces genome sequencing and annotation.</title>
        <authorList>
            <person name="Minardi D."/>
            <person name="Oidtmann B."/>
            <person name="Van Der Giezen M."/>
            <person name="Studholme D.J."/>
        </authorList>
    </citation>
    <scope>NUCLEOTIDE SEQUENCE [LARGE SCALE GENOMIC DNA]</scope>
    <source>
        <strain evidence="7 8">Sv</strain>
    </source>
</reference>
<protein>
    <recommendedName>
        <fullName evidence="2">sphingomyelin phosphodiesterase</fullName>
        <ecNumber evidence="2">3.1.4.12</ecNumber>
    </recommendedName>
</protein>
<dbReference type="InterPro" id="IPR038772">
    <property type="entry name" value="Sph/SMPD2-like"/>
</dbReference>
<evidence type="ECO:0000256" key="2">
    <source>
        <dbReference type="ARBA" id="ARBA00012369"/>
    </source>
</evidence>
<dbReference type="InterPro" id="IPR036691">
    <property type="entry name" value="Endo/exonu/phosph_ase_sf"/>
</dbReference>
<evidence type="ECO:0000256" key="4">
    <source>
        <dbReference type="ARBA" id="ARBA00022801"/>
    </source>
</evidence>
<dbReference type="GO" id="GO:0035091">
    <property type="term" value="F:phosphatidylinositol binding"/>
    <property type="evidence" value="ECO:0007669"/>
    <property type="project" value="InterPro"/>
</dbReference>
<dbReference type="Gene3D" id="3.30.1520.10">
    <property type="entry name" value="Phox-like domain"/>
    <property type="match status" value="1"/>
</dbReference>
<proteinExistence type="inferred from homology"/>
<dbReference type="CDD" id="cd09078">
    <property type="entry name" value="nSMase"/>
    <property type="match status" value="1"/>
</dbReference>
<dbReference type="PANTHER" id="PTHR16320:SF23">
    <property type="entry name" value="SPHINGOMYELINASE C 1"/>
    <property type="match status" value="1"/>
</dbReference>
<evidence type="ECO:0000256" key="3">
    <source>
        <dbReference type="ARBA" id="ARBA00022729"/>
    </source>
</evidence>
<feature type="domain" description="PX" evidence="6">
    <location>
        <begin position="41"/>
        <end position="164"/>
    </location>
</feature>
<dbReference type="Gene3D" id="3.60.10.10">
    <property type="entry name" value="Endonuclease/exonuclease/phosphatase"/>
    <property type="match status" value="1"/>
</dbReference>
<evidence type="ECO:0000313" key="7">
    <source>
        <dbReference type="EMBL" id="RHY86288.1"/>
    </source>
</evidence>
<dbReference type="PANTHER" id="PTHR16320">
    <property type="entry name" value="SPHINGOMYELINASE FAMILY MEMBER"/>
    <property type="match status" value="1"/>
</dbReference>
<dbReference type="Proteomes" id="UP000285712">
    <property type="component" value="Unassembled WGS sequence"/>
</dbReference>
<evidence type="ECO:0000256" key="1">
    <source>
        <dbReference type="ARBA" id="ARBA00006335"/>
    </source>
</evidence>
<dbReference type="GO" id="GO:0004767">
    <property type="term" value="F:sphingomyelin phosphodiesterase activity"/>
    <property type="evidence" value="ECO:0007669"/>
    <property type="project" value="UniProtKB-EC"/>
</dbReference>
<dbReference type="SMART" id="SM00312">
    <property type="entry name" value="PX"/>
    <property type="match status" value="1"/>
</dbReference>
<comment type="similarity">
    <text evidence="1">Belongs to the neutral sphingomyelinase family.</text>
</comment>
<dbReference type="EMBL" id="QUTG01005132">
    <property type="protein sequence ID" value="RHY86288.1"/>
    <property type="molecule type" value="Genomic_DNA"/>
</dbReference>
<dbReference type="Pfam" id="PF03372">
    <property type="entry name" value="Exo_endo_phos"/>
    <property type="match status" value="1"/>
</dbReference>
<dbReference type="VEuPathDB" id="FungiDB:H257_12075"/>
<evidence type="ECO:0000259" key="6">
    <source>
        <dbReference type="PROSITE" id="PS50195"/>
    </source>
</evidence>
<name>A0A418CWB6_APHAT</name>
<gene>
    <name evidence="7" type="ORF">DYB35_008281</name>
</gene>
<dbReference type="EC" id="3.1.4.12" evidence="2"/>
<dbReference type="SUPFAM" id="SSF56219">
    <property type="entry name" value="DNase I-like"/>
    <property type="match status" value="1"/>
</dbReference>
<organism evidence="7 8">
    <name type="scientific">Aphanomyces astaci</name>
    <name type="common">Crayfish plague agent</name>
    <dbReference type="NCBI Taxonomy" id="112090"/>
    <lineage>
        <taxon>Eukaryota</taxon>
        <taxon>Sar</taxon>
        <taxon>Stramenopiles</taxon>
        <taxon>Oomycota</taxon>
        <taxon>Saprolegniomycetes</taxon>
        <taxon>Saprolegniales</taxon>
        <taxon>Verrucalvaceae</taxon>
        <taxon>Aphanomyces</taxon>
    </lineage>
</organism>
<dbReference type="InterPro" id="IPR036871">
    <property type="entry name" value="PX_dom_sf"/>
</dbReference>
<keyword evidence="3" id="KW-0732">Signal</keyword>
<dbReference type="InterPro" id="IPR001683">
    <property type="entry name" value="PX_dom"/>
</dbReference>
<dbReference type="InterPro" id="IPR017766">
    <property type="entry name" value="Sphingomyelinase/PLipase_C"/>
</dbReference>
<evidence type="ECO:0000313" key="8">
    <source>
        <dbReference type="Proteomes" id="UP000285712"/>
    </source>
</evidence>
<dbReference type="InterPro" id="IPR005135">
    <property type="entry name" value="Endo/exonuclease/phosphatase"/>
</dbReference>